<dbReference type="InterPro" id="IPR029865">
    <property type="entry name" value="KIAA0319-like"/>
</dbReference>
<dbReference type="GO" id="GO:0001764">
    <property type="term" value="P:neuron migration"/>
    <property type="evidence" value="ECO:0007669"/>
    <property type="project" value="TreeGrafter"/>
</dbReference>
<dbReference type="OMA" id="YKNIEMR"/>
<evidence type="ECO:0000313" key="2">
    <source>
        <dbReference type="Proteomes" id="UP000024404"/>
    </source>
</evidence>
<dbReference type="Gene3D" id="2.60.40.10">
    <property type="entry name" value="Immunoglobulins"/>
    <property type="match status" value="1"/>
</dbReference>
<dbReference type="AlphaFoldDB" id="A0A8R1TQF7"/>
<dbReference type="PANTHER" id="PTHR46182">
    <property type="entry name" value="FI19480P1"/>
    <property type="match status" value="1"/>
</dbReference>
<protein>
    <submittedName>
        <fullName evidence="1">Uncharacterized protein</fullName>
    </submittedName>
</protein>
<evidence type="ECO:0000313" key="1">
    <source>
        <dbReference type="EnsemblMetazoa" id="OVOC2946.1"/>
    </source>
</evidence>
<name>A0A8R1TQF7_ONCVO</name>
<dbReference type="EnsemblMetazoa" id="OVOC2946.1">
    <property type="protein sequence ID" value="OVOC2946.1"/>
    <property type="gene ID" value="WBGene00239755"/>
</dbReference>
<dbReference type="InterPro" id="IPR013783">
    <property type="entry name" value="Ig-like_fold"/>
</dbReference>
<reference evidence="1" key="2">
    <citation type="submission" date="2022-06" db="UniProtKB">
        <authorList>
            <consortium name="EnsemblMetazoa"/>
        </authorList>
    </citation>
    <scope>IDENTIFICATION</scope>
</reference>
<proteinExistence type="predicted"/>
<reference evidence="2" key="1">
    <citation type="submission" date="2013-10" db="EMBL/GenBank/DDBJ databases">
        <title>Genome sequencing of Onchocerca volvulus.</title>
        <authorList>
            <person name="Cotton J."/>
            <person name="Tsai J."/>
            <person name="Stanley E."/>
            <person name="Tracey A."/>
            <person name="Holroyd N."/>
            <person name="Lustigman S."/>
            <person name="Berriman M."/>
        </authorList>
    </citation>
    <scope>NUCLEOTIDE SEQUENCE</scope>
</reference>
<dbReference type="Proteomes" id="UP000024404">
    <property type="component" value="Unassembled WGS sequence"/>
</dbReference>
<sequence>MQANDKVGPYIFRLEVIDNKQQNDSATVDILVNRAINSAPIPYAGGNQTFQLPIESVVLDGNVKDDGQIVSYNWFQIRQYLMFISETTDYPKNKYKNIEMRYEKL</sequence>
<dbReference type="EMBL" id="CMVM020000076">
    <property type="status" value="NOT_ANNOTATED_CDS"/>
    <property type="molecule type" value="Genomic_DNA"/>
</dbReference>
<accession>A0A8R1TQF7</accession>
<dbReference type="Pfam" id="PF22352">
    <property type="entry name" value="K319L-like_PKD"/>
    <property type="match status" value="1"/>
</dbReference>
<dbReference type="PANTHER" id="PTHR46182:SF2">
    <property type="entry name" value="FI19480P1"/>
    <property type="match status" value="1"/>
</dbReference>
<dbReference type="GO" id="GO:0031410">
    <property type="term" value="C:cytoplasmic vesicle"/>
    <property type="evidence" value="ECO:0007669"/>
    <property type="project" value="TreeGrafter"/>
</dbReference>
<keyword evidence="2" id="KW-1185">Reference proteome</keyword>
<dbReference type="GO" id="GO:0016020">
    <property type="term" value="C:membrane"/>
    <property type="evidence" value="ECO:0007669"/>
    <property type="project" value="TreeGrafter"/>
</dbReference>
<organism evidence="1 2">
    <name type="scientific">Onchocerca volvulus</name>
    <dbReference type="NCBI Taxonomy" id="6282"/>
    <lineage>
        <taxon>Eukaryota</taxon>
        <taxon>Metazoa</taxon>
        <taxon>Ecdysozoa</taxon>
        <taxon>Nematoda</taxon>
        <taxon>Chromadorea</taxon>
        <taxon>Rhabditida</taxon>
        <taxon>Spirurina</taxon>
        <taxon>Spiruromorpha</taxon>
        <taxon>Filarioidea</taxon>
        <taxon>Onchocercidae</taxon>
        <taxon>Onchocerca</taxon>
    </lineage>
</organism>